<dbReference type="Proteomes" id="UP000553632">
    <property type="component" value="Unassembled WGS sequence"/>
</dbReference>
<sequence>MMATNHVPTYEYYFSDSVSLSSMVSFDGRRGGWYFGKDALREPGMAYLMLMHATDKNLGSIVSYSTDNALKSQVRSRVGSHLPAHRSRVSGGVS</sequence>
<reference evidence="1 2" key="1">
    <citation type="submission" date="2020-04" db="EMBL/GenBank/DDBJ databases">
        <title>Perkinsus olseni comparative genomics.</title>
        <authorList>
            <person name="Bogema D.R."/>
        </authorList>
    </citation>
    <scope>NUCLEOTIDE SEQUENCE [LARGE SCALE GENOMIC DNA]</scope>
    <source>
        <strain evidence="1 2">ATCC PRA-207</strain>
    </source>
</reference>
<evidence type="ECO:0000313" key="2">
    <source>
        <dbReference type="Proteomes" id="UP000553632"/>
    </source>
</evidence>
<dbReference type="AlphaFoldDB" id="A0A7J6QQF9"/>
<keyword evidence="2" id="KW-1185">Reference proteome</keyword>
<organism evidence="1 2">
    <name type="scientific">Perkinsus olseni</name>
    <name type="common">Perkinsus atlanticus</name>
    <dbReference type="NCBI Taxonomy" id="32597"/>
    <lineage>
        <taxon>Eukaryota</taxon>
        <taxon>Sar</taxon>
        <taxon>Alveolata</taxon>
        <taxon>Perkinsozoa</taxon>
        <taxon>Perkinsea</taxon>
        <taxon>Perkinsida</taxon>
        <taxon>Perkinsidae</taxon>
        <taxon>Perkinsus</taxon>
    </lineage>
</organism>
<dbReference type="EMBL" id="JABANO010031239">
    <property type="protein sequence ID" value="KAF4710568.1"/>
    <property type="molecule type" value="Genomic_DNA"/>
</dbReference>
<proteinExistence type="predicted"/>
<protein>
    <submittedName>
        <fullName evidence="1">Uncharacterized protein</fullName>
    </submittedName>
</protein>
<comment type="caution">
    <text evidence="1">The sequence shown here is derived from an EMBL/GenBank/DDBJ whole genome shotgun (WGS) entry which is preliminary data.</text>
</comment>
<name>A0A7J6QQF9_PEROL</name>
<evidence type="ECO:0000313" key="1">
    <source>
        <dbReference type="EMBL" id="KAF4710568.1"/>
    </source>
</evidence>
<gene>
    <name evidence="1" type="ORF">FOZ63_003314</name>
</gene>
<accession>A0A7J6QQF9</accession>